<sequence>MLNISEMKRLLKLNRLSFDRGLTDEEFEQIEQTYSLRFPPDLREMLSHMVPIGTGCPKWRDLSKHGTASMQQYLNEPLQGILFDIQHNQFWYPDWGERPEDNKAAQEIAIQHYANVPKLIPIYMHRYMPMEPCEAGNPVLSVHQTDVIAYGTHLEEYFQIEFNKKPYQSMDFASMKPIEFWLDLDQPV</sequence>
<protein>
    <recommendedName>
        <fullName evidence="3">SMI1/KNR4 family protein</fullName>
    </recommendedName>
</protein>
<evidence type="ECO:0008006" key="3">
    <source>
        <dbReference type="Google" id="ProtNLM"/>
    </source>
</evidence>
<dbReference type="RefSeq" id="WP_229685850.1">
    <property type="nucleotide sequence ID" value="NZ_BMMB01000007.1"/>
</dbReference>
<organism evidence="1 2">
    <name type="scientific">Paenibacillus hunanensis</name>
    <dbReference type="NCBI Taxonomy" id="539262"/>
    <lineage>
        <taxon>Bacteria</taxon>
        <taxon>Bacillati</taxon>
        <taxon>Bacillota</taxon>
        <taxon>Bacilli</taxon>
        <taxon>Bacillales</taxon>
        <taxon>Paenibacillaceae</taxon>
        <taxon>Paenibacillus</taxon>
    </lineage>
</organism>
<keyword evidence="2" id="KW-1185">Reference proteome</keyword>
<accession>A0ABU1J2K9</accession>
<dbReference type="EMBL" id="JAVDQH010000012">
    <property type="protein sequence ID" value="MDR6245182.1"/>
    <property type="molecule type" value="Genomic_DNA"/>
</dbReference>
<name>A0ABU1J2K9_9BACL</name>
<evidence type="ECO:0000313" key="2">
    <source>
        <dbReference type="Proteomes" id="UP001185028"/>
    </source>
</evidence>
<gene>
    <name evidence="1" type="ORF">JOC58_003081</name>
</gene>
<dbReference type="Proteomes" id="UP001185028">
    <property type="component" value="Unassembled WGS sequence"/>
</dbReference>
<reference evidence="1 2" key="1">
    <citation type="submission" date="2023-07" db="EMBL/GenBank/DDBJ databases">
        <title>Genomic Encyclopedia of Type Strains, Phase IV (KMG-IV): sequencing the most valuable type-strain genomes for metagenomic binning, comparative biology and taxonomic classification.</title>
        <authorList>
            <person name="Goeker M."/>
        </authorList>
    </citation>
    <scope>NUCLEOTIDE SEQUENCE [LARGE SCALE GENOMIC DNA]</scope>
    <source>
        <strain evidence="1 2">DSM 22170</strain>
    </source>
</reference>
<dbReference type="PANTHER" id="PTHR32011">
    <property type="entry name" value="OS08G0472400 PROTEIN"/>
    <property type="match status" value="1"/>
</dbReference>
<evidence type="ECO:0000313" key="1">
    <source>
        <dbReference type="EMBL" id="MDR6245182.1"/>
    </source>
</evidence>
<dbReference type="PANTHER" id="PTHR32011:SF2">
    <property type="entry name" value="OS08G0472400 PROTEIN"/>
    <property type="match status" value="1"/>
</dbReference>
<comment type="caution">
    <text evidence="1">The sequence shown here is derived from an EMBL/GenBank/DDBJ whole genome shotgun (WGS) entry which is preliminary data.</text>
</comment>
<proteinExistence type="predicted"/>